<organism evidence="4 5">
    <name type="scientific">Acanthamoeba castellanii (strain ATCC 30010 / Neff)</name>
    <dbReference type="NCBI Taxonomy" id="1257118"/>
    <lineage>
        <taxon>Eukaryota</taxon>
        <taxon>Amoebozoa</taxon>
        <taxon>Discosea</taxon>
        <taxon>Longamoebia</taxon>
        <taxon>Centramoebida</taxon>
        <taxon>Acanthamoebidae</taxon>
        <taxon>Acanthamoeba</taxon>
    </lineage>
</organism>
<dbReference type="InterPro" id="IPR003961">
    <property type="entry name" value="FN3_dom"/>
</dbReference>
<reference evidence="4 5" key="1">
    <citation type="journal article" date="2013" name="Genome Biol.">
        <title>Genome of Acanthamoeba castellanii highlights extensive lateral gene transfer and early evolution of tyrosine kinase signaling.</title>
        <authorList>
            <person name="Clarke M."/>
            <person name="Lohan A.J."/>
            <person name="Liu B."/>
            <person name="Lagkouvardos I."/>
            <person name="Roy S."/>
            <person name="Zafar N."/>
            <person name="Bertelli C."/>
            <person name="Schilde C."/>
            <person name="Kianianmomeni A."/>
            <person name="Burglin T.R."/>
            <person name="Frech C."/>
            <person name="Turcotte B."/>
            <person name="Kopec K.O."/>
            <person name="Synnott J.M."/>
            <person name="Choo C."/>
            <person name="Paponov I."/>
            <person name="Finkler A."/>
            <person name="Soon Heng Tan C."/>
            <person name="Hutchins A.P."/>
            <person name="Weinmeier T."/>
            <person name="Rattei T."/>
            <person name="Chu J.S."/>
            <person name="Gimenez G."/>
            <person name="Irimia M."/>
            <person name="Rigden D.J."/>
            <person name="Fitzpatrick D.A."/>
            <person name="Lorenzo-Morales J."/>
            <person name="Bateman A."/>
            <person name="Chiu C.H."/>
            <person name="Tang P."/>
            <person name="Hegemann P."/>
            <person name="Fromm H."/>
            <person name="Raoult D."/>
            <person name="Greub G."/>
            <person name="Miranda-Saavedra D."/>
            <person name="Chen N."/>
            <person name="Nash P."/>
            <person name="Ginger M.L."/>
            <person name="Horn M."/>
            <person name="Schaap P."/>
            <person name="Caler L."/>
            <person name="Loftus B."/>
        </authorList>
    </citation>
    <scope>NUCLEOTIDE SEQUENCE [LARGE SCALE GENOMIC DNA]</scope>
    <source>
        <strain evidence="4 5">Neff</strain>
    </source>
</reference>
<feature type="domain" description="Fibronectin type-III" evidence="3">
    <location>
        <begin position="889"/>
        <end position="994"/>
    </location>
</feature>
<gene>
    <name evidence="4" type="ORF">ACA1_117200</name>
</gene>
<dbReference type="VEuPathDB" id="AmoebaDB:ACA1_117200"/>
<feature type="domain" description="Fibronectin type-III" evidence="3">
    <location>
        <begin position="582"/>
        <end position="698"/>
    </location>
</feature>
<feature type="region of interest" description="Disordered" evidence="2">
    <location>
        <begin position="1084"/>
        <end position="1212"/>
    </location>
</feature>
<dbReference type="GeneID" id="14921094"/>
<dbReference type="PROSITE" id="PS50853">
    <property type="entry name" value="FN3"/>
    <property type="match status" value="9"/>
</dbReference>
<feature type="compositionally biased region" description="Basic and acidic residues" evidence="2">
    <location>
        <begin position="1175"/>
        <end position="1184"/>
    </location>
</feature>
<evidence type="ECO:0000256" key="2">
    <source>
        <dbReference type="SAM" id="MobiDB-lite"/>
    </source>
</evidence>
<dbReference type="RefSeq" id="XP_004342357.1">
    <property type="nucleotide sequence ID" value="XM_004342308.1"/>
</dbReference>
<proteinExistence type="predicted"/>
<dbReference type="Proteomes" id="UP000011083">
    <property type="component" value="Unassembled WGS sequence"/>
</dbReference>
<evidence type="ECO:0000313" key="5">
    <source>
        <dbReference type="Proteomes" id="UP000011083"/>
    </source>
</evidence>
<sequence>MQDDKIRYFATFWDPSGAPTSSQVVINGVTVDLALDIGGTPGMATPSMKLHQLILKNVLQGNYFTEAASSPINDGCQPYHFLFTLENGAVHRYPETHNFNTFSEGACANDKCSSTAAGNSVSSVTPTSAVVSWSAPLNDGASPISSYQVGLVYYFAYGSPFTLTGLSSGTAYTVYVWALNGVGYSEGGSRSFTTLSLSAPSAPRNLAVSNITTTFAFVTWSTPLSDGNSPITGYQVGLYWNGQSEFRLVYGTFTALSDLSSGTTYTVYVWAMNGLGFSDPAHLGFDTIAVTTPSPPRDKAFSSITTSSAYITWSPPLSDGNSPITGYQVALSYLLGGSVKDDFFYVSTTYYQAINLYHSTIYTVAVRAINSRGLSLDGTGSTYFTTVAINPPSAPRDKTVSSITTTSALISWLAPTSDGGSPIIRYNIVLSWGTETSTITSTTTSYAPTNLLPSTSYTLVVKAVNVEGASADGTGVSNFVTLSPSAPSSPRDMTLSSITPTSALISWLPPLSNGTSPLHSYQIGIFYEDASSYFQSFSTFLSATGLTPGRTYTVNVWAINAVGFSAALTRSLTTLTLSVPSAPRSVAVDSVTSTTARVSWLAPLSDGNSPLEGYRVTLTYNGATQLTWDGVLNTYVDLSGTWPLTPCNGDENWAYQGFVLGIPPGTSVTFAVVAKNAVGYSAAGSGATTFTTTTTVPSAPRNVTVSGVTAEGAQVSWLVPTSNGGSTILAYKVSLAWTGPTLDFLVSDTSIHIASLLPKTTYTVTVSAQNSVGFSAAGAASSPFTTPEKAPDPPRDLAVNSITSTSAIASWLPPLDSGSNPIAGYQIFLYAWDGSYSRSFFRESTFLSVADLSASTSYTIVVLTLSGLSYSPSSEEYFTTVAPSTVPTPPRDLIVHNITVTSAFISWAAPVSPGSTPITAYEVSLSWGPESSAAITTATSYYAAAELRPACEWTNRRSLAGLMPGTSYTVAVRAINSVGRSDATAGNQFTTSGASAPSPPQEMTLTDITTTSVTISWLASASDGGSSIRIYAGDEGQYYNTQNLAISLGGLLPGTEYTVVVWANNAVGFSDGAENWFFTLSLPSPSRTPTRSPTSSPSASVTASITPGVTPSSTVSPSLEPSPSSACLAHGNQNTNTQSDCFRQRQSQPDRVSHRKSEPNCVSQRQSKLKCVAHRQPESLDRSQPECFGEWQPNSYAQPQPKCLGHDEPEHD</sequence>
<accession>L8H4U9</accession>
<dbReference type="CDD" id="cd00063">
    <property type="entry name" value="FN3"/>
    <property type="match status" value="10"/>
</dbReference>
<evidence type="ECO:0000313" key="4">
    <source>
        <dbReference type="EMBL" id="ELR20247.1"/>
    </source>
</evidence>
<feature type="domain" description="Fibronectin type-III" evidence="3">
    <location>
        <begin position="699"/>
        <end position="789"/>
    </location>
</feature>
<feature type="domain" description="Fibronectin type-III" evidence="3">
    <location>
        <begin position="999"/>
        <end position="1084"/>
    </location>
</feature>
<dbReference type="OMA" id="NACEIAW"/>
<dbReference type="Pfam" id="PF00041">
    <property type="entry name" value="fn3"/>
    <property type="match status" value="10"/>
</dbReference>
<dbReference type="SMART" id="SM00060">
    <property type="entry name" value="FN3"/>
    <property type="match status" value="10"/>
</dbReference>
<dbReference type="AlphaFoldDB" id="L8H4U9"/>
<dbReference type="InterPro" id="IPR050964">
    <property type="entry name" value="Striated_Muscle_Regulatory"/>
</dbReference>
<protein>
    <submittedName>
        <fullName evidence="4">Titin, putative</fullName>
    </submittedName>
</protein>
<dbReference type="PANTHER" id="PTHR13817">
    <property type="entry name" value="TITIN"/>
    <property type="match status" value="1"/>
</dbReference>
<dbReference type="EMBL" id="KB007926">
    <property type="protein sequence ID" value="ELR20247.1"/>
    <property type="molecule type" value="Genomic_DNA"/>
</dbReference>
<keyword evidence="1" id="KW-0677">Repeat</keyword>
<dbReference type="SUPFAM" id="SSF49265">
    <property type="entry name" value="Fibronectin type III"/>
    <property type="match status" value="5"/>
</dbReference>
<dbReference type="InterPro" id="IPR013783">
    <property type="entry name" value="Ig-like_fold"/>
</dbReference>
<feature type="compositionally biased region" description="Low complexity" evidence="2">
    <location>
        <begin position="1084"/>
        <end position="1125"/>
    </location>
</feature>
<feature type="domain" description="Fibronectin type-III" evidence="3">
    <location>
        <begin position="391"/>
        <end position="484"/>
    </location>
</feature>
<dbReference type="PANTHER" id="PTHR13817:SF73">
    <property type="entry name" value="FIBRONECTIN TYPE-III DOMAIN-CONTAINING PROTEIN"/>
    <property type="match status" value="1"/>
</dbReference>
<feature type="domain" description="Fibronectin type-III" evidence="3">
    <location>
        <begin position="489"/>
        <end position="579"/>
    </location>
</feature>
<evidence type="ECO:0000256" key="1">
    <source>
        <dbReference type="ARBA" id="ARBA00022737"/>
    </source>
</evidence>
<dbReference type="Gene3D" id="2.60.40.10">
    <property type="entry name" value="Immunoglobulins"/>
    <property type="match status" value="10"/>
</dbReference>
<feature type="compositionally biased region" description="Polar residues" evidence="2">
    <location>
        <begin position="1131"/>
        <end position="1150"/>
    </location>
</feature>
<name>L8H4U9_ACACF</name>
<evidence type="ECO:0000259" key="3">
    <source>
        <dbReference type="PROSITE" id="PS50853"/>
    </source>
</evidence>
<dbReference type="KEGG" id="acan:ACA1_117200"/>
<dbReference type="STRING" id="1257118.L8H4U9"/>
<feature type="domain" description="Fibronectin type-III" evidence="3">
    <location>
        <begin position="295"/>
        <end position="389"/>
    </location>
</feature>
<dbReference type="InterPro" id="IPR036116">
    <property type="entry name" value="FN3_sf"/>
</dbReference>
<keyword evidence="5" id="KW-1185">Reference proteome</keyword>
<dbReference type="OrthoDB" id="504170at2759"/>
<dbReference type="SMR" id="L8H4U9"/>
<feature type="domain" description="Fibronectin type-III" evidence="3">
    <location>
        <begin position="793"/>
        <end position="884"/>
    </location>
</feature>
<feature type="domain" description="Fibronectin type-III" evidence="3">
    <location>
        <begin position="202"/>
        <end position="294"/>
    </location>
</feature>